<comment type="similarity">
    <text evidence="2 5">Belongs to the class-IV pyridoxal-phosphate-dependent aminotransferase family.</text>
</comment>
<evidence type="ECO:0000313" key="8">
    <source>
        <dbReference type="Proteomes" id="UP000282529"/>
    </source>
</evidence>
<comment type="caution">
    <text evidence="7">The sequence shown here is derived from an EMBL/GenBank/DDBJ whole genome shotgun (WGS) entry which is preliminary data.</text>
</comment>
<dbReference type="InterPro" id="IPR050571">
    <property type="entry name" value="Class-IV_PLP-Dep_Aminotrnsfr"/>
</dbReference>
<sequence length="292" mass="32415">MNYIGVNGGVVDAADAVVSVRDHGFLYGIGLFETFRTYGGRPFLLERHLQRMAEGCRQLGIPYEPDTAALTDWARKLMKRNGLQEAYVRFTITAGEDALGLPMGDYMHPNQVLFAKALPQRPAELDTNGKELQLLKLRRNTPEGKVRFKSLHYMNNILAKRELSLYTSAARGAEGLMLTERGEVAEGIVSNVFFVKEGRLFTPDESTGILPGITREMVMALARSEGLEVETGLYPWEMLSTADEVFLTNSIQEIVPVTIIWKESERRAVGSGTAGPITSLLLKKYRQKAGGE</sequence>
<dbReference type="Gene3D" id="3.20.10.10">
    <property type="entry name" value="D-amino Acid Aminotransferase, subunit A, domain 2"/>
    <property type="match status" value="1"/>
</dbReference>
<accession>A0A3N9NYI5</accession>
<comment type="subunit">
    <text evidence="3">Homodimer.</text>
</comment>
<keyword evidence="8" id="KW-1185">Reference proteome</keyword>
<dbReference type="EMBL" id="RQPI01000020">
    <property type="protein sequence ID" value="RQW08459.1"/>
    <property type="molecule type" value="Genomic_DNA"/>
</dbReference>
<dbReference type="GO" id="GO:0016829">
    <property type="term" value="F:lyase activity"/>
    <property type="evidence" value="ECO:0007669"/>
    <property type="project" value="UniProtKB-KW"/>
</dbReference>
<dbReference type="PANTHER" id="PTHR42743">
    <property type="entry name" value="AMINO-ACID AMINOTRANSFERASE"/>
    <property type="match status" value="1"/>
</dbReference>
<dbReference type="InterPro" id="IPR043131">
    <property type="entry name" value="BCAT-like_N"/>
</dbReference>
<gene>
    <name evidence="7" type="ORF">EH198_22070</name>
</gene>
<proteinExistence type="inferred from homology"/>
<evidence type="ECO:0000256" key="5">
    <source>
        <dbReference type="RuleBase" id="RU004106"/>
    </source>
</evidence>
<dbReference type="GO" id="GO:0008652">
    <property type="term" value="P:amino acid biosynthetic process"/>
    <property type="evidence" value="ECO:0007669"/>
    <property type="project" value="UniProtKB-ARBA"/>
</dbReference>
<dbReference type="Pfam" id="PF01063">
    <property type="entry name" value="Aminotran_4"/>
    <property type="match status" value="1"/>
</dbReference>
<dbReference type="AlphaFoldDB" id="A0A3N9NYI5"/>
<evidence type="ECO:0000313" key="7">
    <source>
        <dbReference type="EMBL" id="RQW08459.1"/>
    </source>
</evidence>
<comment type="cofactor">
    <cofactor evidence="1 6">
        <name>pyridoxal 5'-phosphate</name>
        <dbReference type="ChEBI" id="CHEBI:597326"/>
    </cofactor>
</comment>
<protein>
    <submittedName>
        <fullName evidence="7">4-amino-4-deoxychorismate lyase</fullName>
    </submittedName>
</protein>
<dbReference type="PANTHER" id="PTHR42743:SF11">
    <property type="entry name" value="AMINODEOXYCHORISMATE LYASE"/>
    <property type="match status" value="1"/>
</dbReference>
<dbReference type="CDD" id="cd00449">
    <property type="entry name" value="PLPDE_IV"/>
    <property type="match status" value="1"/>
</dbReference>
<evidence type="ECO:0000256" key="4">
    <source>
        <dbReference type="ARBA" id="ARBA00022898"/>
    </source>
</evidence>
<keyword evidence="4 6" id="KW-0663">Pyridoxal phosphate</keyword>
<dbReference type="Proteomes" id="UP000282529">
    <property type="component" value="Unassembled WGS sequence"/>
</dbReference>
<reference evidence="7 8" key="1">
    <citation type="submission" date="2018-11" db="EMBL/GenBank/DDBJ databases">
        <title>Genome sequence of strain 7197.</title>
        <authorList>
            <person name="Gao J."/>
            <person name="Sun J."/>
        </authorList>
    </citation>
    <scope>NUCLEOTIDE SEQUENCE [LARGE SCALE GENOMIC DNA]</scope>
    <source>
        <strain evidence="7 8">7197</strain>
    </source>
</reference>
<dbReference type="SUPFAM" id="SSF56752">
    <property type="entry name" value="D-aminoacid aminotransferase-like PLP-dependent enzymes"/>
    <property type="match status" value="1"/>
</dbReference>
<dbReference type="InterPro" id="IPR036038">
    <property type="entry name" value="Aminotransferase-like"/>
</dbReference>
<dbReference type="GO" id="GO:0046394">
    <property type="term" value="P:carboxylic acid biosynthetic process"/>
    <property type="evidence" value="ECO:0007669"/>
    <property type="project" value="UniProtKB-ARBA"/>
</dbReference>
<name>A0A3N9NYI5_9BACL</name>
<dbReference type="OrthoDB" id="9805628at2"/>
<keyword evidence="7" id="KW-0456">Lyase</keyword>
<dbReference type="InterPro" id="IPR001544">
    <property type="entry name" value="Aminotrans_IV"/>
</dbReference>
<dbReference type="GO" id="GO:0005829">
    <property type="term" value="C:cytosol"/>
    <property type="evidence" value="ECO:0007669"/>
    <property type="project" value="TreeGrafter"/>
</dbReference>
<organism evidence="7 8">
    <name type="scientific">Paenibacillus rhizophilus</name>
    <dbReference type="NCBI Taxonomy" id="1850366"/>
    <lineage>
        <taxon>Bacteria</taxon>
        <taxon>Bacillati</taxon>
        <taxon>Bacillota</taxon>
        <taxon>Bacilli</taxon>
        <taxon>Bacillales</taxon>
        <taxon>Paenibacillaceae</taxon>
        <taxon>Paenibacillus</taxon>
    </lineage>
</organism>
<dbReference type="InterPro" id="IPR018300">
    <property type="entry name" value="Aminotrans_IV_CS"/>
</dbReference>
<dbReference type="InterPro" id="IPR043132">
    <property type="entry name" value="BCAT-like_C"/>
</dbReference>
<dbReference type="PROSITE" id="PS00770">
    <property type="entry name" value="AA_TRANSFER_CLASS_4"/>
    <property type="match status" value="1"/>
</dbReference>
<evidence type="ECO:0000256" key="6">
    <source>
        <dbReference type="RuleBase" id="RU004516"/>
    </source>
</evidence>
<evidence type="ECO:0000256" key="2">
    <source>
        <dbReference type="ARBA" id="ARBA00009320"/>
    </source>
</evidence>
<evidence type="ECO:0000256" key="3">
    <source>
        <dbReference type="ARBA" id="ARBA00011738"/>
    </source>
</evidence>
<dbReference type="Gene3D" id="3.30.470.10">
    <property type="match status" value="1"/>
</dbReference>
<evidence type="ECO:0000256" key="1">
    <source>
        <dbReference type="ARBA" id="ARBA00001933"/>
    </source>
</evidence>
<dbReference type="FunFam" id="3.20.10.10:FF:000002">
    <property type="entry name" value="D-alanine aminotransferase"/>
    <property type="match status" value="1"/>
</dbReference>
<dbReference type="RefSeq" id="WP_124697670.1">
    <property type="nucleotide sequence ID" value="NZ_JBHUFE010000011.1"/>
</dbReference>